<protein>
    <submittedName>
        <fullName evidence="1">Uncharacterized protein</fullName>
    </submittedName>
</protein>
<dbReference type="RefSeq" id="WP_090083226.1">
    <property type="nucleotide sequence ID" value="NZ_FOMR01000004.1"/>
</dbReference>
<accession>A0A1I1V322</accession>
<dbReference type="Proteomes" id="UP000199474">
    <property type="component" value="Unassembled WGS sequence"/>
</dbReference>
<evidence type="ECO:0000313" key="2">
    <source>
        <dbReference type="Proteomes" id="UP000199474"/>
    </source>
</evidence>
<dbReference type="STRING" id="640948.SAMN05216238_10429"/>
<dbReference type="OrthoDB" id="2629255at2"/>
<keyword evidence="2" id="KW-1185">Reference proteome</keyword>
<organism evidence="1 2">
    <name type="scientific">Lentibacillus persicus</name>
    <dbReference type="NCBI Taxonomy" id="640948"/>
    <lineage>
        <taxon>Bacteria</taxon>
        <taxon>Bacillati</taxon>
        <taxon>Bacillota</taxon>
        <taxon>Bacilli</taxon>
        <taxon>Bacillales</taxon>
        <taxon>Bacillaceae</taxon>
        <taxon>Lentibacillus</taxon>
    </lineage>
</organism>
<dbReference type="EMBL" id="FOMR01000004">
    <property type="protein sequence ID" value="SFD77437.1"/>
    <property type="molecule type" value="Genomic_DNA"/>
</dbReference>
<name>A0A1I1V322_9BACI</name>
<dbReference type="AlphaFoldDB" id="A0A1I1V322"/>
<proteinExistence type="predicted"/>
<reference evidence="2" key="1">
    <citation type="submission" date="2016-10" db="EMBL/GenBank/DDBJ databases">
        <authorList>
            <person name="Varghese N."/>
            <person name="Submissions S."/>
        </authorList>
    </citation>
    <scope>NUCLEOTIDE SEQUENCE [LARGE SCALE GENOMIC DNA]</scope>
    <source>
        <strain evidence="2">DSM 22530</strain>
    </source>
</reference>
<sequence>MSSEQAAGKHEKPMRVILPQLHHQIAEQLEEQHNIHPYDIQTKVIPVDAGYEVIVYFGDSFAHREAAYFSVEAIEKNGGELSGFIEKIGDTCKEVMIADYYKMMRPK</sequence>
<evidence type="ECO:0000313" key="1">
    <source>
        <dbReference type="EMBL" id="SFD77437.1"/>
    </source>
</evidence>
<gene>
    <name evidence="1" type="ORF">SAMN05216238_10429</name>
</gene>